<proteinExistence type="predicted"/>
<keyword evidence="3" id="KW-1185">Reference proteome</keyword>
<evidence type="ECO:0000256" key="1">
    <source>
        <dbReference type="SAM" id="MobiDB-lite"/>
    </source>
</evidence>
<protein>
    <submittedName>
        <fullName evidence="2">Uncharacterized protein</fullName>
    </submittedName>
</protein>
<dbReference type="PANTHER" id="PTHR14633:SF3">
    <property type="entry name" value="LITTLE ELONGATION COMPLEX SUBUNIT 2"/>
    <property type="match status" value="1"/>
</dbReference>
<reference evidence="2 3" key="1">
    <citation type="submission" date="2023-05" db="EMBL/GenBank/DDBJ databases">
        <title>B98-5 Cell Line De Novo Hybrid Assembly: An Optical Mapping Approach.</title>
        <authorList>
            <person name="Kananen K."/>
            <person name="Auerbach J.A."/>
            <person name="Kautto E."/>
            <person name="Blachly J.S."/>
        </authorList>
    </citation>
    <scope>NUCLEOTIDE SEQUENCE [LARGE SCALE GENOMIC DNA]</scope>
    <source>
        <strain evidence="2">B95-8</strain>
        <tissue evidence="2">Cell line</tissue>
    </source>
</reference>
<name>A0ABQ9VZV2_SAGOE</name>
<dbReference type="EMBL" id="JASSZA010000003">
    <property type="protein sequence ID" value="KAK2114898.1"/>
    <property type="molecule type" value="Genomic_DNA"/>
</dbReference>
<gene>
    <name evidence="2" type="ORF">P7K49_005523</name>
</gene>
<feature type="region of interest" description="Disordered" evidence="1">
    <location>
        <begin position="254"/>
        <end position="292"/>
    </location>
</feature>
<organism evidence="2 3">
    <name type="scientific">Saguinus oedipus</name>
    <name type="common">Cotton-top tamarin</name>
    <name type="synonym">Oedipomidas oedipus</name>
    <dbReference type="NCBI Taxonomy" id="9490"/>
    <lineage>
        <taxon>Eukaryota</taxon>
        <taxon>Metazoa</taxon>
        <taxon>Chordata</taxon>
        <taxon>Craniata</taxon>
        <taxon>Vertebrata</taxon>
        <taxon>Euteleostomi</taxon>
        <taxon>Mammalia</taxon>
        <taxon>Eutheria</taxon>
        <taxon>Euarchontoglires</taxon>
        <taxon>Primates</taxon>
        <taxon>Haplorrhini</taxon>
        <taxon>Platyrrhini</taxon>
        <taxon>Cebidae</taxon>
        <taxon>Callitrichinae</taxon>
        <taxon>Saguinus</taxon>
    </lineage>
</organism>
<comment type="caution">
    <text evidence="2">The sequence shown here is derived from an EMBL/GenBank/DDBJ whole genome shotgun (WGS) entry which is preliminary data.</text>
</comment>
<dbReference type="Proteomes" id="UP001266305">
    <property type="component" value="Unassembled WGS sequence"/>
</dbReference>
<feature type="compositionally biased region" description="Low complexity" evidence="1">
    <location>
        <begin position="207"/>
        <end position="233"/>
    </location>
</feature>
<feature type="region of interest" description="Disordered" evidence="1">
    <location>
        <begin position="200"/>
        <end position="239"/>
    </location>
</feature>
<evidence type="ECO:0000313" key="2">
    <source>
        <dbReference type="EMBL" id="KAK2114898.1"/>
    </source>
</evidence>
<evidence type="ECO:0000313" key="3">
    <source>
        <dbReference type="Proteomes" id="UP001266305"/>
    </source>
</evidence>
<sequence length="321" mass="35925">MRTPDLSHPSTCASQTHCPPLFSGRILPIHLPKYPQICASFSLHGCPRSRILTFSCSIHYKTLVPALPSRNPVYPNFVFHCEERLKTNLTKSLPPCIAASNFSFLPPSTRNSTIRNTSFPPTQHCVHSSIVNSLRNPYEQRSLTPPPCMEKRLFPEEFVSEMDMSREVSECRKIETLENLYLDFDDDVQELETLGVTVTNVTKPSNTPTAPDMTDPPAAPTAAAMPVAPSAPDIPADSRHLPQLPMEQLRKEKQLDTGVDGGPEECRNKDDWGFESPGEKLSNLDKSSMQDSDLKTSDACWKILRKLKLLIKGYDYRHGTC</sequence>
<dbReference type="PANTHER" id="PTHR14633">
    <property type="entry name" value="LITTLE ELONGATION COMPLEX SUBUNIT 2"/>
    <property type="match status" value="1"/>
</dbReference>
<accession>A0ABQ9VZV2</accession>